<accession>A0A4Q2KUN6</accession>
<dbReference type="RefSeq" id="WP_129522479.1">
    <property type="nucleotide sequence ID" value="NZ_SDPN01000062.1"/>
</dbReference>
<keyword evidence="4" id="KW-0732">Signal</keyword>
<organism evidence="6 7">
    <name type="scientific">Agromyces albus</name>
    <dbReference type="NCBI Taxonomy" id="205332"/>
    <lineage>
        <taxon>Bacteria</taxon>
        <taxon>Bacillati</taxon>
        <taxon>Actinomycetota</taxon>
        <taxon>Actinomycetes</taxon>
        <taxon>Micrococcales</taxon>
        <taxon>Microbacteriaceae</taxon>
        <taxon>Agromyces</taxon>
    </lineage>
</organism>
<dbReference type="PROSITE" id="PS51257">
    <property type="entry name" value="PROKAR_LIPOPROTEIN"/>
    <property type="match status" value="1"/>
</dbReference>
<evidence type="ECO:0000313" key="7">
    <source>
        <dbReference type="Proteomes" id="UP000293865"/>
    </source>
</evidence>
<dbReference type="OrthoDB" id="186919at2"/>
<sequence length="306" mass="31935">MRRLAPVAAAAAILAVLLAGCSFAPDTSGSGGEPAVEAPSREMAPAPESESQDGAATSEFDAQLDDQSMITTGNVSITVDDPVESAEEAADLVEQAGGRVDSRTETPGTDTQPARASLVLRVPSDKLEAVLGELRGLGAVNSYSQESSNVEQQRKDLNARIDALTSSTGRLRQLMAEATSIADLIAIESELTMRQSELDSLTQQRDWLVDQVDFSTLSLELVTEEVAPDPAPDDFWSGVVAGWTALVAFISGLSVAIGVMLPWLLALAIVAAIVIVVVVVSTRRRRGSRGRPEAPVAPSAGGTIGA</sequence>
<name>A0A4Q2KUN6_9MICO</name>
<dbReference type="AlphaFoldDB" id="A0A4Q2KUN6"/>
<feature type="domain" description="DUF4349" evidence="5">
    <location>
        <begin position="68"/>
        <end position="274"/>
    </location>
</feature>
<evidence type="ECO:0000256" key="4">
    <source>
        <dbReference type="SAM" id="SignalP"/>
    </source>
</evidence>
<feature type="region of interest" description="Disordered" evidence="2">
    <location>
        <begin position="26"/>
        <end position="68"/>
    </location>
</feature>
<keyword evidence="1" id="KW-0175">Coiled coil</keyword>
<dbReference type="Pfam" id="PF14257">
    <property type="entry name" value="DUF4349"/>
    <property type="match status" value="1"/>
</dbReference>
<comment type="caution">
    <text evidence="6">The sequence shown here is derived from an EMBL/GenBank/DDBJ whole genome shotgun (WGS) entry which is preliminary data.</text>
</comment>
<protein>
    <submittedName>
        <fullName evidence="6">DUF4349 domain-containing protein</fullName>
    </submittedName>
</protein>
<keyword evidence="3" id="KW-1133">Transmembrane helix</keyword>
<evidence type="ECO:0000256" key="2">
    <source>
        <dbReference type="SAM" id="MobiDB-lite"/>
    </source>
</evidence>
<feature type="signal peptide" evidence="4">
    <location>
        <begin position="1"/>
        <end position="24"/>
    </location>
</feature>
<feature type="coiled-coil region" evidence="1">
    <location>
        <begin position="140"/>
        <end position="167"/>
    </location>
</feature>
<proteinExistence type="predicted"/>
<dbReference type="Proteomes" id="UP000293865">
    <property type="component" value="Unassembled WGS sequence"/>
</dbReference>
<dbReference type="InterPro" id="IPR025645">
    <property type="entry name" value="DUF4349"/>
</dbReference>
<feature type="transmembrane region" description="Helical" evidence="3">
    <location>
        <begin position="260"/>
        <end position="281"/>
    </location>
</feature>
<keyword evidence="3" id="KW-0472">Membrane</keyword>
<keyword evidence="3" id="KW-0812">Transmembrane</keyword>
<feature type="region of interest" description="Disordered" evidence="2">
    <location>
        <begin position="85"/>
        <end position="112"/>
    </location>
</feature>
<gene>
    <name evidence="6" type="ORF">ESP51_19140</name>
</gene>
<feature type="chain" id="PRO_5020498495" evidence="4">
    <location>
        <begin position="25"/>
        <end position="306"/>
    </location>
</feature>
<evidence type="ECO:0000313" key="6">
    <source>
        <dbReference type="EMBL" id="RXZ67131.1"/>
    </source>
</evidence>
<evidence type="ECO:0000256" key="1">
    <source>
        <dbReference type="SAM" id="Coils"/>
    </source>
</evidence>
<reference evidence="6 7" key="1">
    <citation type="submission" date="2019-01" db="EMBL/GenBank/DDBJ databases">
        <title>Agromyces.</title>
        <authorList>
            <person name="Li J."/>
        </authorList>
    </citation>
    <scope>NUCLEOTIDE SEQUENCE [LARGE SCALE GENOMIC DNA]</scope>
    <source>
        <strain evidence="6 7">DSM 15934</strain>
    </source>
</reference>
<dbReference type="EMBL" id="SDPN01000062">
    <property type="protein sequence ID" value="RXZ67131.1"/>
    <property type="molecule type" value="Genomic_DNA"/>
</dbReference>
<keyword evidence="7" id="KW-1185">Reference proteome</keyword>
<evidence type="ECO:0000259" key="5">
    <source>
        <dbReference type="Pfam" id="PF14257"/>
    </source>
</evidence>
<evidence type="ECO:0000256" key="3">
    <source>
        <dbReference type="SAM" id="Phobius"/>
    </source>
</evidence>